<comment type="similarity">
    <text evidence="8">Belongs to the class I-like SAM-binding methyltransferase superfamily. RMT2 methyltransferase family.</text>
</comment>
<dbReference type="OrthoDB" id="19014at2759"/>
<dbReference type="PROSITE" id="PS51559">
    <property type="entry name" value="SAM_RMT2"/>
    <property type="match status" value="1"/>
</dbReference>
<dbReference type="InterPro" id="IPR017408">
    <property type="entry name" value="Arginine_N-MeTrfase_2"/>
</dbReference>
<dbReference type="GO" id="GO:0005634">
    <property type="term" value="C:nucleus"/>
    <property type="evidence" value="ECO:0007669"/>
    <property type="project" value="UniProtKB-SubCell"/>
</dbReference>
<dbReference type="CDD" id="cd02440">
    <property type="entry name" value="AdoMet_MTases"/>
    <property type="match status" value="1"/>
</dbReference>
<evidence type="ECO:0000256" key="3">
    <source>
        <dbReference type="ARBA" id="ARBA00022490"/>
    </source>
</evidence>
<dbReference type="GO" id="GO:0005737">
    <property type="term" value="C:cytoplasm"/>
    <property type="evidence" value="ECO:0007669"/>
    <property type="project" value="UniProtKB-SubCell"/>
</dbReference>
<keyword evidence="4 8" id="KW-0489">Methyltransferase</keyword>
<keyword evidence="9" id="KW-0040">ANK repeat</keyword>
<dbReference type="PROSITE" id="PS50297">
    <property type="entry name" value="ANK_REP_REGION"/>
    <property type="match status" value="1"/>
</dbReference>
<keyword evidence="6" id="KW-0949">S-adenosyl-L-methionine</keyword>
<evidence type="ECO:0000313" key="12">
    <source>
        <dbReference type="EMBL" id="TPX35694.1"/>
    </source>
</evidence>
<sequence length="348" mass="39108">MVVEDPVSELFAACKSADTVRLAALLKAGCDLFVTDEETGRWPLHYAAESGSLECVQLLISNHHPWNVVDKQGITAGEIAKSLHFDIYHELVEEGVRAELIFGLIGRKEKDADMKAADDDNVNETDAVEENDEAKDYLSQPLHITPDKILDANNDAVMMEWETPLMQHHADILCPISGLHVLNVGFGMGIIDRMLQAHSPASHTIIEAHPDVYKKMVLDGWTTKLNVKVVFGKWQDVIEDLGETYDAIFFDTFGEYYADLRDFHEHVANLLNDGGIYSFFNGLGGHNVFFHDVYCRVAELDLEDMGLSVEYVPIQFTPPGDQVWEGVNRPYWVLGQYNLPVCRLITDI</sequence>
<dbReference type="InterPro" id="IPR051038">
    <property type="entry name" value="RMT2/GAMT_Mtase"/>
</dbReference>
<evidence type="ECO:0000259" key="11">
    <source>
        <dbReference type="PROSITE" id="PS51559"/>
    </source>
</evidence>
<organism evidence="12 13">
    <name type="scientific">Synchytrium microbalum</name>
    <dbReference type="NCBI Taxonomy" id="1806994"/>
    <lineage>
        <taxon>Eukaryota</taxon>
        <taxon>Fungi</taxon>
        <taxon>Fungi incertae sedis</taxon>
        <taxon>Chytridiomycota</taxon>
        <taxon>Chytridiomycota incertae sedis</taxon>
        <taxon>Chytridiomycetes</taxon>
        <taxon>Synchytriales</taxon>
        <taxon>Synchytriaceae</taxon>
        <taxon>Synchytrium</taxon>
    </lineage>
</organism>
<feature type="repeat" description="ANK" evidence="9">
    <location>
        <begin position="39"/>
        <end position="71"/>
    </location>
</feature>
<evidence type="ECO:0000256" key="1">
    <source>
        <dbReference type="ARBA" id="ARBA00002207"/>
    </source>
</evidence>
<proteinExistence type="inferred from homology"/>
<comment type="subcellular location">
    <subcellularLocation>
        <location evidence="8">Cytoplasm</location>
    </subcellularLocation>
    <subcellularLocation>
        <location evidence="8">Nucleus</location>
    </subcellularLocation>
</comment>
<comment type="function">
    <text evidence="1 8">S-adenosyl-L-methionine-dependent protein-arginine N-methyltransferase that methylates the delta-nitrogen atom of arginine residues to form N5-methylarginine (type IV) in target proteins. Monomethylates ribosomal protein L12.</text>
</comment>
<dbReference type="Gene3D" id="1.25.40.20">
    <property type="entry name" value="Ankyrin repeat-containing domain"/>
    <property type="match status" value="1"/>
</dbReference>
<evidence type="ECO:0000256" key="7">
    <source>
        <dbReference type="ARBA" id="ARBA00023242"/>
    </source>
</evidence>
<dbReference type="Gene3D" id="3.40.50.150">
    <property type="entry name" value="Vaccinia Virus protein VP39"/>
    <property type="match status" value="1"/>
</dbReference>
<dbReference type="InterPro" id="IPR029063">
    <property type="entry name" value="SAM-dependent_MTases_sf"/>
</dbReference>
<dbReference type="PIRSF" id="PIRSF038148">
    <property type="entry name" value="Arginine_N-mtfrase-2"/>
    <property type="match status" value="1"/>
</dbReference>
<evidence type="ECO:0000256" key="5">
    <source>
        <dbReference type="ARBA" id="ARBA00022679"/>
    </source>
</evidence>
<dbReference type="SUPFAM" id="SSF48403">
    <property type="entry name" value="Ankyrin repeat"/>
    <property type="match status" value="1"/>
</dbReference>
<name>A0A507CCP6_9FUNG</name>
<dbReference type="EMBL" id="QEAO01000007">
    <property type="protein sequence ID" value="TPX35694.1"/>
    <property type="molecule type" value="Genomic_DNA"/>
</dbReference>
<dbReference type="SUPFAM" id="SSF53335">
    <property type="entry name" value="S-adenosyl-L-methionine-dependent methyltransferases"/>
    <property type="match status" value="1"/>
</dbReference>
<dbReference type="GO" id="GO:0032259">
    <property type="term" value="P:methylation"/>
    <property type="evidence" value="ECO:0007669"/>
    <property type="project" value="UniProtKB-KW"/>
</dbReference>
<dbReference type="InterPro" id="IPR026480">
    <property type="entry name" value="RMT2_dom"/>
</dbReference>
<protein>
    <recommendedName>
        <fullName evidence="8">Arginine N-methyltransferase 2</fullName>
        <ecNumber evidence="8">2.1.1.-</ecNumber>
    </recommendedName>
</protein>
<keyword evidence="13" id="KW-1185">Reference proteome</keyword>
<dbReference type="RefSeq" id="XP_031026126.1">
    <property type="nucleotide sequence ID" value="XM_031167946.1"/>
</dbReference>
<dbReference type="InterPro" id="IPR002110">
    <property type="entry name" value="Ankyrin_rpt"/>
</dbReference>
<comment type="subunit">
    <text evidence="2 8">Monomer.</text>
</comment>
<dbReference type="GO" id="GO:0019702">
    <property type="term" value="F:protein arginine N5-methyltransferase activity"/>
    <property type="evidence" value="ECO:0007669"/>
    <property type="project" value="TreeGrafter"/>
</dbReference>
<feature type="compositionally biased region" description="Acidic residues" evidence="10">
    <location>
        <begin position="119"/>
        <end position="133"/>
    </location>
</feature>
<keyword evidence="3 8" id="KW-0963">Cytoplasm</keyword>
<dbReference type="InterPro" id="IPR036770">
    <property type="entry name" value="Ankyrin_rpt-contain_sf"/>
</dbReference>
<reference evidence="12 13" key="1">
    <citation type="journal article" date="2019" name="Sci. Rep.">
        <title>Comparative genomics of chytrid fungi reveal insights into the obligate biotrophic and pathogenic lifestyle of Synchytrium endobioticum.</title>
        <authorList>
            <person name="van de Vossenberg B.T.L.H."/>
            <person name="Warris S."/>
            <person name="Nguyen H.D.T."/>
            <person name="van Gent-Pelzer M.P.E."/>
            <person name="Joly D.L."/>
            <person name="van de Geest H.C."/>
            <person name="Bonants P.J.M."/>
            <person name="Smith D.S."/>
            <person name="Levesque C.A."/>
            <person name="van der Lee T.A.J."/>
        </authorList>
    </citation>
    <scope>NUCLEOTIDE SEQUENCE [LARGE SCALE GENOMIC DNA]</scope>
    <source>
        <strain evidence="12 13">JEL517</strain>
    </source>
</reference>
<comment type="caution">
    <text evidence="12">The sequence shown here is derived from an EMBL/GenBank/DDBJ whole genome shotgun (WGS) entry which is preliminary data.</text>
</comment>
<dbReference type="FunFam" id="3.40.50.150:FF:000135">
    <property type="entry name" value="Arginine N-methyltransferase 2"/>
    <property type="match status" value="1"/>
</dbReference>
<evidence type="ECO:0000313" key="13">
    <source>
        <dbReference type="Proteomes" id="UP000319731"/>
    </source>
</evidence>
<accession>A0A507CCP6</accession>
<evidence type="ECO:0000256" key="10">
    <source>
        <dbReference type="SAM" id="MobiDB-lite"/>
    </source>
</evidence>
<dbReference type="STRING" id="1806994.A0A507CCP6"/>
<feature type="region of interest" description="Disordered" evidence="10">
    <location>
        <begin position="115"/>
        <end position="137"/>
    </location>
</feature>
<dbReference type="Proteomes" id="UP000319731">
    <property type="component" value="Unassembled WGS sequence"/>
</dbReference>
<evidence type="ECO:0000256" key="9">
    <source>
        <dbReference type="PROSITE-ProRule" id="PRU00023"/>
    </source>
</evidence>
<evidence type="ECO:0000256" key="2">
    <source>
        <dbReference type="ARBA" id="ARBA00011245"/>
    </source>
</evidence>
<keyword evidence="7 8" id="KW-0539">Nucleus</keyword>
<dbReference type="PROSITE" id="PS50088">
    <property type="entry name" value="ANK_REPEAT"/>
    <property type="match status" value="1"/>
</dbReference>
<dbReference type="EC" id="2.1.1.-" evidence="8"/>
<feature type="domain" description="RMT2" evidence="11">
    <location>
        <begin position="128"/>
        <end position="348"/>
    </location>
</feature>
<gene>
    <name evidence="12" type="ORF">SmJEL517_g02018</name>
</gene>
<evidence type="ECO:0000256" key="8">
    <source>
        <dbReference type="PIRNR" id="PIRNR038148"/>
    </source>
</evidence>
<dbReference type="PANTHER" id="PTHR32379">
    <property type="entry name" value="GUANIDINOACETATE N-METHYLTRANSFERASE"/>
    <property type="match status" value="1"/>
</dbReference>
<evidence type="ECO:0000256" key="6">
    <source>
        <dbReference type="ARBA" id="ARBA00022691"/>
    </source>
</evidence>
<dbReference type="GeneID" id="42003243"/>
<evidence type="ECO:0000256" key="4">
    <source>
        <dbReference type="ARBA" id="ARBA00022603"/>
    </source>
</evidence>
<dbReference type="AlphaFoldDB" id="A0A507CCP6"/>
<keyword evidence="5 8" id="KW-0808">Transferase</keyword>
<dbReference type="Pfam" id="PF12796">
    <property type="entry name" value="Ank_2"/>
    <property type="match status" value="1"/>
</dbReference>
<dbReference type="PANTHER" id="PTHR32379:SF1">
    <property type="entry name" value="GUANIDINOACETATE N-METHYLTRANSFERASE"/>
    <property type="match status" value="1"/>
</dbReference>